<dbReference type="HOGENOM" id="CLU_2362429_0_0_1"/>
<keyword evidence="3" id="KW-1185">Reference proteome</keyword>
<dbReference type="EnsemblMetazoa" id="tetur29g00540.1">
    <property type="protein sequence ID" value="tetur29g00540.1"/>
    <property type="gene ID" value="tetur29g00540"/>
</dbReference>
<sequence>MVIVEVFTEKYDADDDGENLWESHHRPLIDLTKYRWTQGNCQDVTCTHINKDCQVNVASISFYIETIIAATVGKKQQHKKAEINSRLEKDVNLKPP</sequence>
<feature type="region of interest" description="Disordered" evidence="1">
    <location>
        <begin position="76"/>
        <end position="96"/>
    </location>
</feature>
<feature type="compositionally biased region" description="Basic and acidic residues" evidence="1">
    <location>
        <begin position="79"/>
        <end position="96"/>
    </location>
</feature>
<accession>T1KZY6</accession>
<evidence type="ECO:0000313" key="2">
    <source>
        <dbReference type="EnsemblMetazoa" id="tetur29g00540.1"/>
    </source>
</evidence>
<evidence type="ECO:0000313" key="3">
    <source>
        <dbReference type="Proteomes" id="UP000015104"/>
    </source>
</evidence>
<proteinExistence type="predicted"/>
<dbReference type="AlphaFoldDB" id="T1KZY6"/>
<reference evidence="3" key="1">
    <citation type="submission" date="2011-08" db="EMBL/GenBank/DDBJ databases">
        <authorList>
            <person name="Rombauts S."/>
        </authorList>
    </citation>
    <scope>NUCLEOTIDE SEQUENCE</scope>
    <source>
        <strain evidence="3">London</strain>
    </source>
</reference>
<reference evidence="2" key="2">
    <citation type="submission" date="2015-06" db="UniProtKB">
        <authorList>
            <consortium name="EnsemblMetazoa"/>
        </authorList>
    </citation>
    <scope>IDENTIFICATION</scope>
</reference>
<protein>
    <submittedName>
        <fullName evidence="2">Uncharacterized protein</fullName>
    </submittedName>
</protein>
<evidence type="ECO:0000256" key="1">
    <source>
        <dbReference type="SAM" id="MobiDB-lite"/>
    </source>
</evidence>
<organism evidence="2 3">
    <name type="scientific">Tetranychus urticae</name>
    <name type="common">Two-spotted spider mite</name>
    <dbReference type="NCBI Taxonomy" id="32264"/>
    <lineage>
        <taxon>Eukaryota</taxon>
        <taxon>Metazoa</taxon>
        <taxon>Ecdysozoa</taxon>
        <taxon>Arthropoda</taxon>
        <taxon>Chelicerata</taxon>
        <taxon>Arachnida</taxon>
        <taxon>Acari</taxon>
        <taxon>Acariformes</taxon>
        <taxon>Trombidiformes</taxon>
        <taxon>Prostigmata</taxon>
        <taxon>Eleutherengona</taxon>
        <taxon>Raphignathae</taxon>
        <taxon>Tetranychoidea</taxon>
        <taxon>Tetranychidae</taxon>
        <taxon>Tetranychus</taxon>
    </lineage>
</organism>
<name>T1KZY6_TETUR</name>
<dbReference type="EMBL" id="CAEY01000759">
    <property type="status" value="NOT_ANNOTATED_CDS"/>
    <property type="molecule type" value="Genomic_DNA"/>
</dbReference>
<dbReference type="Proteomes" id="UP000015104">
    <property type="component" value="Unassembled WGS sequence"/>
</dbReference>